<proteinExistence type="predicted"/>
<sequence length="323" mass="37336">MFKWILRVLYAVLVVIVGFQMYATATNNKNQEFFKKEVLSTYEEGNIDDIVSKSMTAWQSTNYIEKPLYHFSSSEETDYTFDIGIYSFKVGRKDEVRYGFMIYVYNLEVKNLENKLDDYSAYEKNPGLLGLNVLIMGQESNSFIEENLAIVFDGKELKGNVFGPIYLNTGDENYFSYRIDQSSEKKMNQVKTISFSIVDATKETNGRKLNKFAEITANNDLEDKYIDDTMALGDREYLNTNKFNGDASYYKDINETYNGTSDSVATVDTTVLSKYNYVVTRTMLLYVGAIILSTFLLFFFKPLMEKLRTKKELKNKEEVKQAK</sequence>
<gene>
    <name evidence="2" type="ORF">NCTC10138_01492</name>
</gene>
<dbReference type="RefSeq" id="WP_026391005.1">
    <property type="nucleotide sequence ID" value="NZ_LR215048.1"/>
</dbReference>
<evidence type="ECO:0000256" key="1">
    <source>
        <dbReference type="SAM" id="Phobius"/>
    </source>
</evidence>
<keyword evidence="1" id="KW-0472">Membrane</keyword>
<dbReference type="EMBL" id="LR215048">
    <property type="protein sequence ID" value="VEU81100.1"/>
    <property type="molecule type" value="Genomic_DNA"/>
</dbReference>
<reference evidence="2 3" key="1">
    <citation type="submission" date="2019-01" db="EMBL/GenBank/DDBJ databases">
        <authorList>
            <consortium name="Pathogen Informatics"/>
        </authorList>
    </citation>
    <scope>NUCLEOTIDE SEQUENCE [LARGE SCALE GENOMIC DNA]</scope>
    <source>
        <strain evidence="2 3">NCTC10138</strain>
    </source>
</reference>
<protein>
    <submittedName>
        <fullName evidence="2">Uncharacterized protein</fullName>
    </submittedName>
</protein>
<organism evidence="2 3">
    <name type="scientific">Haploplasma axanthum</name>
    <name type="common">Acholeplasma axanthum</name>
    <dbReference type="NCBI Taxonomy" id="29552"/>
    <lineage>
        <taxon>Bacteria</taxon>
        <taxon>Bacillati</taxon>
        <taxon>Mycoplasmatota</taxon>
        <taxon>Mollicutes</taxon>
        <taxon>Acholeplasmatales</taxon>
        <taxon>Acholeplasmataceae</taxon>
        <taxon>Haploplasma</taxon>
    </lineage>
</organism>
<dbReference type="Proteomes" id="UP000289841">
    <property type="component" value="Chromosome"/>
</dbReference>
<accession>A0A449BFL2</accession>
<dbReference type="KEGG" id="aaxa:NCTC10138_01492"/>
<keyword evidence="1" id="KW-1133">Transmembrane helix</keyword>
<evidence type="ECO:0000313" key="3">
    <source>
        <dbReference type="Proteomes" id="UP000289841"/>
    </source>
</evidence>
<name>A0A449BFL2_HAPAX</name>
<feature type="transmembrane region" description="Helical" evidence="1">
    <location>
        <begin position="283"/>
        <end position="304"/>
    </location>
</feature>
<dbReference type="AlphaFoldDB" id="A0A449BFL2"/>
<keyword evidence="1" id="KW-0812">Transmembrane</keyword>
<evidence type="ECO:0000313" key="2">
    <source>
        <dbReference type="EMBL" id="VEU81100.1"/>
    </source>
</evidence>
<keyword evidence="3" id="KW-1185">Reference proteome</keyword>